<comment type="caution">
    <text evidence="7">The sequence shown here is derived from an EMBL/GenBank/DDBJ whole genome shotgun (WGS) entry which is preliminary data.</text>
</comment>
<reference evidence="7 8" key="1">
    <citation type="submission" date="2018-12" db="EMBL/GenBank/DDBJ databases">
        <authorList>
            <person name="Grouzdev D.S."/>
            <person name="Krutkina M.S."/>
        </authorList>
    </citation>
    <scope>NUCLEOTIDE SEQUENCE [LARGE SCALE GENOMIC DNA]</scope>
    <source>
        <strain evidence="7 8">RmlP026</strain>
    </source>
</reference>
<dbReference type="Pfam" id="PF00753">
    <property type="entry name" value="Lactamase_B"/>
    <property type="match status" value="1"/>
</dbReference>
<dbReference type="InterPro" id="IPR051013">
    <property type="entry name" value="MBL_superfamily_lactonases"/>
</dbReference>
<dbReference type="AlphaFoldDB" id="A0A4Q2TXH6"/>
<dbReference type="PANTHER" id="PTHR42978">
    <property type="entry name" value="QUORUM-QUENCHING LACTONASE YTNP-RELATED-RELATED"/>
    <property type="match status" value="1"/>
</dbReference>
<feature type="region of interest" description="Disordered" evidence="5">
    <location>
        <begin position="121"/>
        <end position="175"/>
    </location>
</feature>
<gene>
    <name evidence="7" type="ORF">D3273_27535</name>
</gene>
<evidence type="ECO:0000259" key="6">
    <source>
        <dbReference type="Pfam" id="PF00753"/>
    </source>
</evidence>
<dbReference type="InterPro" id="IPR001279">
    <property type="entry name" value="Metallo-B-lactamas"/>
</dbReference>
<dbReference type="OrthoDB" id="9803916at2"/>
<dbReference type="Gene3D" id="3.60.15.10">
    <property type="entry name" value="Ribonuclease Z/Hydroxyacylglutathione hydrolase-like"/>
    <property type="match status" value="1"/>
</dbReference>
<evidence type="ECO:0000256" key="1">
    <source>
        <dbReference type="ARBA" id="ARBA00007749"/>
    </source>
</evidence>
<dbReference type="PANTHER" id="PTHR42978:SF6">
    <property type="entry name" value="QUORUM-QUENCHING LACTONASE YTNP-RELATED"/>
    <property type="match status" value="1"/>
</dbReference>
<keyword evidence="2" id="KW-0479">Metal-binding</keyword>
<dbReference type="EMBL" id="QYBB01000125">
    <property type="protein sequence ID" value="RYC28773.1"/>
    <property type="molecule type" value="Genomic_DNA"/>
</dbReference>
<evidence type="ECO:0000256" key="2">
    <source>
        <dbReference type="ARBA" id="ARBA00022723"/>
    </source>
</evidence>
<protein>
    <submittedName>
        <fullName evidence="7">MBL fold metallo-hydrolase</fullName>
    </submittedName>
</protein>
<evidence type="ECO:0000313" key="7">
    <source>
        <dbReference type="EMBL" id="RYC28773.1"/>
    </source>
</evidence>
<organism evidence="7 8">
    <name type="scientific">Lichenibacterium minor</name>
    <dbReference type="NCBI Taxonomy" id="2316528"/>
    <lineage>
        <taxon>Bacteria</taxon>
        <taxon>Pseudomonadati</taxon>
        <taxon>Pseudomonadota</taxon>
        <taxon>Alphaproteobacteria</taxon>
        <taxon>Hyphomicrobiales</taxon>
        <taxon>Lichenihabitantaceae</taxon>
        <taxon>Lichenibacterium</taxon>
    </lineage>
</organism>
<dbReference type="InterPro" id="IPR036866">
    <property type="entry name" value="RibonucZ/Hydroxyglut_hydro"/>
</dbReference>
<accession>A0A4Q2TXH6</accession>
<feature type="domain" description="Metallo-beta-lactamase" evidence="6">
    <location>
        <begin position="11"/>
        <end position="99"/>
    </location>
</feature>
<evidence type="ECO:0000313" key="8">
    <source>
        <dbReference type="Proteomes" id="UP000290759"/>
    </source>
</evidence>
<dbReference type="GO" id="GO:0046872">
    <property type="term" value="F:metal ion binding"/>
    <property type="evidence" value="ECO:0007669"/>
    <property type="project" value="UniProtKB-KW"/>
</dbReference>
<dbReference type="Proteomes" id="UP000290759">
    <property type="component" value="Unassembled WGS sequence"/>
</dbReference>
<comment type="similarity">
    <text evidence="1">Belongs to the metallo-beta-lactamase superfamily.</text>
</comment>
<sequence length="175" mass="17958">MAPDKLMSTFNALAIETRDGVVLIDTGLGEGAGSAAGHLPASLAAAGIDAAAVSSVVISHFRGDPVGGLRGPDGTPAFPNAEVLVPEMERNFWMGDAAVLPDAFKGTGAADHLRLPFFHAPLPGDGPRHRGRRRVRLRPGAVDDVLTRPRESPCGRSLTGPGVTRGLAPSRSGGG</sequence>
<dbReference type="SUPFAM" id="SSF56281">
    <property type="entry name" value="Metallo-hydrolase/oxidoreductase"/>
    <property type="match status" value="1"/>
</dbReference>
<name>A0A4Q2TXH6_9HYPH</name>
<evidence type="ECO:0000256" key="3">
    <source>
        <dbReference type="ARBA" id="ARBA00022801"/>
    </source>
</evidence>
<keyword evidence="4" id="KW-0862">Zinc</keyword>
<reference evidence="7 8" key="2">
    <citation type="submission" date="2019-02" db="EMBL/GenBank/DDBJ databases">
        <title>'Lichenibacterium ramalinii' gen. nov. sp. nov., 'Lichenibacterium minor' gen. nov. sp. nov.</title>
        <authorList>
            <person name="Pankratov T."/>
        </authorList>
    </citation>
    <scope>NUCLEOTIDE SEQUENCE [LARGE SCALE GENOMIC DNA]</scope>
    <source>
        <strain evidence="7 8">RmlP026</strain>
    </source>
</reference>
<keyword evidence="3 7" id="KW-0378">Hydrolase</keyword>
<dbReference type="GO" id="GO:0016787">
    <property type="term" value="F:hydrolase activity"/>
    <property type="evidence" value="ECO:0007669"/>
    <property type="project" value="UniProtKB-KW"/>
</dbReference>
<evidence type="ECO:0000256" key="5">
    <source>
        <dbReference type="SAM" id="MobiDB-lite"/>
    </source>
</evidence>
<proteinExistence type="inferred from homology"/>
<keyword evidence="8" id="KW-1185">Reference proteome</keyword>
<evidence type="ECO:0000256" key="4">
    <source>
        <dbReference type="ARBA" id="ARBA00022833"/>
    </source>
</evidence>